<name>A0A4Y9XN75_9APHY</name>
<evidence type="ECO:0000256" key="1">
    <source>
        <dbReference type="SAM" id="MobiDB-lite"/>
    </source>
</evidence>
<comment type="caution">
    <text evidence="2">The sequence shown here is derived from an EMBL/GenBank/DDBJ whole genome shotgun (WGS) entry which is preliminary data.</text>
</comment>
<gene>
    <name evidence="2" type="ORF">EVJ58_g10875</name>
</gene>
<sequence>MSSPASPVFAISQSITDTLSTATPPDASPASASETSTLPGQKSPMTTVSLVSSIARSVSPATSAILASSPWLTSNGGSASTGGAPPGERRHEPAIRDQRRQPLPLLVPPKEHGGPAVLLAARVEAREEPAEG</sequence>
<feature type="region of interest" description="Disordered" evidence="1">
    <location>
        <begin position="67"/>
        <end position="113"/>
    </location>
</feature>
<feature type="compositionally biased region" description="Low complexity" evidence="1">
    <location>
        <begin position="73"/>
        <end position="83"/>
    </location>
</feature>
<feature type="region of interest" description="Disordered" evidence="1">
    <location>
        <begin position="16"/>
        <end position="47"/>
    </location>
</feature>
<protein>
    <submittedName>
        <fullName evidence="2">Uncharacterized protein</fullName>
    </submittedName>
</protein>
<feature type="non-terminal residue" evidence="2">
    <location>
        <position position="132"/>
    </location>
</feature>
<accession>A0A4Y9XN75</accession>
<dbReference type="Proteomes" id="UP000298390">
    <property type="component" value="Unassembled WGS sequence"/>
</dbReference>
<dbReference type="EMBL" id="SEKV01001364">
    <property type="protein sequence ID" value="TFY50817.1"/>
    <property type="molecule type" value="Genomic_DNA"/>
</dbReference>
<reference evidence="2 3" key="1">
    <citation type="submission" date="2019-01" db="EMBL/GenBank/DDBJ databases">
        <title>Genome sequencing of the rare red list fungi Fomitopsis rosea.</title>
        <authorList>
            <person name="Buettner E."/>
            <person name="Kellner H."/>
        </authorList>
    </citation>
    <scope>NUCLEOTIDE SEQUENCE [LARGE SCALE GENOMIC DNA]</scope>
    <source>
        <strain evidence="2 3">DSM 105464</strain>
    </source>
</reference>
<feature type="compositionally biased region" description="Low complexity" evidence="1">
    <location>
        <begin position="18"/>
        <end position="39"/>
    </location>
</feature>
<organism evidence="2 3">
    <name type="scientific">Rhodofomes roseus</name>
    <dbReference type="NCBI Taxonomy" id="34475"/>
    <lineage>
        <taxon>Eukaryota</taxon>
        <taxon>Fungi</taxon>
        <taxon>Dikarya</taxon>
        <taxon>Basidiomycota</taxon>
        <taxon>Agaricomycotina</taxon>
        <taxon>Agaricomycetes</taxon>
        <taxon>Polyporales</taxon>
        <taxon>Rhodofomes</taxon>
    </lineage>
</organism>
<evidence type="ECO:0000313" key="2">
    <source>
        <dbReference type="EMBL" id="TFY50817.1"/>
    </source>
</evidence>
<dbReference type="AlphaFoldDB" id="A0A4Y9XN75"/>
<evidence type="ECO:0000313" key="3">
    <source>
        <dbReference type="Proteomes" id="UP000298390"/>
    </source>
</evidence>
<proteinExistence type="predicted"/>
<feature type="compositionally biased region" description="Basic and acidic residues" evidence="1">
    <location>
        <begin position="87"/>
        <end position="100"/>
    </location>
</feature>